<dbReference type="Gene3D" id="2.30.33.40">
    <property type="entry name" value="GroES chaperonin"/>
    <property type="match status" value="1"/>
</dbReference>
<proteinExistence type="predicted"/>
<dbReference type="GO" id="GO:0044183">
    <property type="term" value="F:protein folding chaperone"/>
    <property type="evidence" value="ECO:0007669"/>
    <property type="project" value="InterPro"/>
</dbReference>
<protein>
    <submittedName>
        <fullName evidence="2">Uncharacterized protein</fullName>
    </submittedName>
</protein>
<evidence type="ECO:0000313" key="2">
    <source>
        <dbReference type="EMBL" id="OBA27569.1"/>
    </source>
</evidence>
<evidence type="ECO:0000256" key="1">
    <source>
        <dbReference type="ARBA" id="ARBA00023186"/>
    </source>
</evidence>
<keyword evidence="3" id="KW-1185">Reference proteome</keyword>
<dbReference type="InterPro" id="IPR037124">
    <property type="entry name" value="Chaperonin_GroES_sf"/>
</dbReference>
<gene>
    <name evidence="2" type="ORF">HANVADRAFT_52296</name>
</gene>
<comment type="caution">
    <text evidence="2">The sequence shown here is derived from an EMBL/GenBank/DDBJ whole genome shotgun (WGS) entry which is preliminary data.</text>
</comment>
<dbReference type="Proteomes" id="UP000092321">
    <property type="component" value="Unassembled WGS sequence"/>
</dbReference>
<dbReference type="Pfam" id="PF00166">
    <property type="entry name" value="Cpn10"/>
    <property type="match status" value="1"/>
</dbReference>
<accession>A0A1B7TFN2</accession>
<evidence type="ECO:0000313" key="3">
    <source>
        <dbReference type="Proteomes" id="UP000092321"/>
    </source>
</evidence>
<dbReference type="SMART" id="SM00883">
    <property type="entry name" value="Cpn10"/>
    <property type="match status" value="1"/>
</dbReference>
<reference evidence="3" key="1">
    <citation type="journal article" date="2016" name="Proc. Natl. Acad. Sci. U.S.A.">
        <title>Comparative genomics of biotechnologically important yeasts.</title>
        <authorList>
            <person name="Riley R."/>
            <person name="Haridas S."/>
            <person name="Wolfe K.H."/>
            <person name="Lopes M.R."/>
            <person name="Hittinger C.T."/>
            <person name="Goeker M."/>
            <person name="Salamov A.A."/>
            <person name="Wisecaver J.H."/>
            <person name="Long T.M."/>
            <person name="Calvey C.H."/>
            <person name="Aerts A.L."/>
            <person name="Barry K.W."/>
            <person name="Choi C."/>
            <person name="Clum A."/>
            <person name="Coughlan A.Y."/>
            <person name="Deshpande S."/>
            <person name="Douglass A.P."/>
            <person name="Hanson S.J."/>
            <person name="Klenk H.-P."/>
            <person name="LaButti K.M."/>
            <person name="Lapidus A."/>
            <person name="Lindquist E.A."/>
            <person name="Lipzen A.M."/>
            <person name="Meier-Kolthoff J.P."/>
            <person name="Ohm R.A."/>
            <person name="Otillar R.P."/>
            <person name="Pangilinan J.L."/>
            <person name="Peng Y."/>
            <person name="Rokas A."/>
            <person name="Rosa C.A."/>
            <person name="Scheuner C."/>
            <person name="Sibirny A.A."/>
            <person name="Slot J.C."/>
            <person name="Stielow J.B."/>
            <person name="Sun H."/>
            <person name="Kurtzman C.P."/>
            <person name="Blackwell M."/>
            <person name="Grigoriev I.V."/>
            <person name="Jeffries T.W."/>
        </authorList>
    </citation>
    <scope>NUCLEOTIDE SEQUENCE [LARGE SCALE GENOMIC DNA]</scope>
    <source>
        <strain evidence="3">NRRL Y-1626</strain>
    </source>
</reference>
<name>A0A1B7TFN2_9ASCO</name>
<dbReference type="InterPro" id="IPR020818">
    <property type="entry name" value="Chaperonin_GroES"/>
</dbReference>
<sequence length="116" mass="12377">MISSSKSIIPLLNKVVIKKVAAPKAAAKQLSKTTSGLYIPESQKVNSLAGNGNFSKAQVLSISEQLKEKSVLNVGDFVLYPSQLDHLTSVKVESDGNEGEQVLLVNLEDLVAKVAK</sequence>
<dbReference type="AlphaFoldDB" id="A0A1B7TFN2"/>
<dbReference type="GO" id="GO:0005524">
    <property type="term" value="F:ATP binding"/>
    <property type="evidence" value="ECO:0007669"/>
    <property type="project" value="InterPro"/>
</dbReference>
<keyword evidence="1" id="KW-0143">Chaperone</keyword>
<dbReference type="SUPFAM" id="SSF50129">
    <property type="entry name" value="GroES-like"/>
    <property type="match status" value="1"/>
</dbReference>
<dbReference type="InterPro" id="IPR011032">
    <property type="entry name" value="GroES-like_sf"/>
</dbReference>
<organism evidence="2 3">
    <name type="scientific">Hanseniaspora valbyensis NRRL Y-1626</name>
    <dbReference type="NCBI Taxonomy" id="766949"/>
    <lineage>
        <taxon>Eukaryota</taxon>
        <taxon>Fungi</taxon>
        <taxon>Dikarya</taxon>
        <taxon>Ascomycota</taxon>
        <taxon>Saccharomycotina</taxon>
        <taxon>Saccharomycetes</taxon>
        <taxon>Saccharomycodales</taxon>
        <taxon>Saccharomycodaceae</taxon>
        <taxon>Hanseniaspora</taxon>
    </lineage>
</organism>
<dbReference type="EMBL" id="LXPE01000008">
    <property type="protein sequence ID" value="OBA27569.1"/>
    <property type="molecule type" value="Genomic_DNA"/>
</dbReference>
<dbReference type="OrthoDB" id="184876at2759"/>